<dbReference type="eggNOG" id="COG0404">
    <property type="taxonomic scope" value="Bacteria"/>
</dbReference>
<dbReference type="EC" id="2.1.2.10" evidence="2"/>
<dbReference type="InterPro" id="IPR028896">
    <property type="entry name" value="GcvT/YgfZ/DmdA"/>
</dbReference>
<feature type="domain" description="GCVT N-terminal" evidence="9">
    <location>
        <begin position="31"/>
        <end position="280"/>
    </location>
</feature>
<dbReference type="OrthoDB" id="9774591at2"/>
<evidence type="ECO:0000256" key="5">
    <source>
        <dbReference type="ARBA" id="ARBA00031395"/>
    </source>
</evidence>
<dbReference type="Gene3D" id="3.30.1360.120">
    <property type="entry name" value="Probable tRNA modification gtpase trme, domain 1"/>
    <property type="match status" value="1"/>
</dbReference>
<name>U2XMJ4_9PROT</name>
<keyword evidence="3" id="KW-0032">Aminotransferase</keyword>
<sequence length="393" mass="42393">MTNSTIDLDGNNKGTDASASPGSQSLARTPLFDMHVQLGAKMVPFAGYDMPVQYGLGVMGEHLHTREKAGLFDVSHMGQAQLFPEDPDSDVAPVFEELVPGGIISLKEGGIRYTQLTNQDGGILDDLMVTRFGNTLWLVVNAACKNDDFAHIAQLLAGKARLSVENRALLALQGPLAEAVLKEHLPAVADLAFMQACHADYEGEKIIISRCGYTGEDGFEISLPNEMASHFAALLLANDAVAPIGLGARDSLRLEAGLCLYGHDIDTGTTPVEADLMWSVPRRRRESLNFPGAHKISQQLSQKPDRFRVGIKPDGRAPAREGSEIHDMNNNPIGRITSGGFAPSLQAPIAMGYVSAEHAAPGTQVQLIIRGKPMLAHITSMPFVEHKYLRTKP</sequence>
<evidence type="ECO:0000256" key="6">
    <source>
        <dbReference type="ARBA" id="ARBA00047665"/>
    </source>
</evidence>
<dbReference type="InterPro" id="IPR006223">
    <property type="entry name" value="GcvT"/>
</dbReference>
<comment type="similarity">
    <text evidence="1">Belongs to the GcvT family.</text>
</comment>
<dbReference type="NCBIfam" id="NF001567">
    <property type="entry name" value="PRK00389.1"/>
    <property type="match status" value="1"/>
</dbReference>
<evidence type="ECO:0000256" key="7">
    <source>
        <dbReference type="PIRSR" id="PIRSR006487-1"/>
    </source>
</evidence>
<keyword evidence="11" id="KW-0689">Ribosomal protein</keyword>
<dbReference type="InterPro" id="IPR027266">
    <property type="entry name" value="TrmE/GcvT-like"/>
</dbReference>
<keyword evidence="4" id="KW-0808">Transferase</keyword>
<reference evidence="11 12" key="1">
    <citation type="journal article" date="2014" name="FEMS Microbiol. Ecol.">
        <title>Genomic differentiation among two strains of the PS1 clade isolated from geographically separated marine habitats.</title>
        <authorList>
            <person name="Jimenez-Infante F."/>
            <person name="Ngugi D.K."/>
            <person name="Alam I."/>
            <person name="Rashid M."/>
            <person name="Baalawi W."/>
            <person name="Kamau A.A."/>
            <person name="Bajic V.B."/>
            <person name="Stingl U."/>
        </authorList>
    </citation>
    <scope>NUCLEOTIDE SEQUENCE [LARGE SCALE GENOMIC DNA]</scope>
    <source>
        <strain evidence="11 12">RS24</strain>
    </source>
</reference>
<dbReference type="SUPFAM" id="SSF103025">
    <property type="entry name" value="Folate-binding domain"/>
    <property type="match status" value="1"/>
</dbReference>
<evidence type="ECO:0000256" key="4">
    <source>
        <dbReference type="ARBA" id="ARBA00022679"/>
    </source>
</evidence>
<dbReference type="PATRIC" id="fig|1397666.3.peg.1213"/>
<evidence type="ECO:0000256" key="1">
    <source>
        <dbReference type="ARBA" id="ARBA00008609"/>
    </source>
</evidence>
<evidence type="ECO:0000259" key="10">
    <source>
        <dbReference type="Pfam" id="PF08669"/>
    </source>
</evidence>
<dbReference type="RefSeq" id="WP_021777305.1">
    <property type="nucleotide sequence ID" value="NZ_AWXE01000004.1"/>
</dbReference>
<dbReference type="STRING" id="1397666.RS24_01325"/>
<dbReference type="AlphaFoldDB" id="U2XMJ4"/>
<dbReference type="GO" id="GO:0005960">
    <property type="term" value="C:glycine cleavage complex"/>
    <property type="evidence" value="ECO:0007669"/>
    <property type="project" value="InterPro"/>
</dbReference>
<dbReference type="Proteomes" id="UP000016762">
    <property type="component" value="Unassembled WGS sequence"/>
</dbReference>
<dbReference type="PANTHER" id="PTHR43757">
    <property type="entry name" value="AMINOMETHYLTRANSFERASE"/>
    <property type="match status" value="1"/>
</dbReference>
<keyword evidence="12" id="KW-1185">Reference proteome</keyword>
<protein>
    <recommendedName>
        <fullName evidence="2">aminomethyltransferase</fullName>
        <ecNumber evidence="2">2.1.2.10</ecNumber>
    </recommendedName>
    <alternativeName>
        <fullName evidence="5">Glycine cleavage system T protein</fullName>
    </alternativeName>
</protein>
<dbReference type="Pfam" id="PF01571">
    <property type="entry name" value="GCV_T"/>
    <property type="match status" value="1"/>
</dbReference>
<dbReference type="GO" id="GO:0006546">
    <property type="term" value="P:glycine catabolic process"/>
    <property type="evidence" value="ECO:0007669"/>
    <property type="project" value="InterPro"/>
</dbReference>
<dbReference type="EMBL" id="AWXE01000004">
    <property type="protein sequence ID" value="ERL46327.1"/>
    <property type="molecule type" value="Genomic_DNA"/>
</dbReference>
<dbReference type="Gene3D" id="3.30.70.1400">
    <property type="entry name" value="Aminomethyltransferase beta-barrel domains"/>
    <property type="match status" value="1"/>
</dbReference>
<proteinExistence type="inferred from homology"/>
<comment type="caution">
    <text evidence="11">The sequence shown here is derived from an EMBL/GenBank/DDBJ whole genome shotgun (WGS) entry which is preliminary data.</text>
</comment>
<dbReference type="SUPFAM" id="SSF101790">
    <property type="entry name" value="Aminomethyltransferase beta-barrel domain"/>
    <property type="match status" value="1"/>
</dbReference>
<gene>
    <name evidence="11" type="primary">rpmA</name>
    <name evidence="11" type="ORF">RS24_01325</name>
</gene>
<dbReference type="Gene3D" id="4.10.1250.10">
    <property type="entry name" value="Aminomethyltransferase fragment"/>
    <property type="match status" value="1"/>
</dbReference>
<evidence type="ECO:0000256" key="2">
    <source>
        <dbReference type="ARBA" id="ARBA00012616"/>
    </source>
</evidence>
<accession>U2XMJ4</accession>
<dbReference type="Pfam" id="PF08669">
    <property type="entry name" value="GCV_T_C"/>
    <property type="match status" value="1"/>
</dbReference>
<feature type="domain" description="Aminomethyltransferase C-terminal" evidence="10">
    <location>
        <begin position="308"/>
        <end position="384"/>
    </location>
</feature>
<evidence type="ECO:0000313" key="11">
    <source>
        <dbReference type="EMBL" id="ERL46327.1"/>
    </source>
</evidence>
<keyword evidence="11" id="KW-0687">Ribonucleoprotein</keyword>
<dbReference type="InterPro" id="IPR006222">
    <property type="entry name" value="GCVT_N"/>
</dbReference>
<feature type="region of interest" description="Disordered" evidence="8">
    <location>
        <begin position="1"/>
        <end position="26"/>
    </location>
</feature>
<evidence type="ECO:0000256" key="3">
    <source>
        <dbReference type="ARBA" id="ARBA00022576"/>
    </source>
</evidence>
<feature type="binding site" evidence="7">
    <location>
        <position position="220"/>
    </location>
    <ligand>
        <name>substrate</name>
    </ligand>
</feature>
<organism evidence="11 12">
    <name type="scientific">Candidatus Micropelagius thuwalensis</name>
    <dbReference type="NCBI Taxonomy" id="1397666"/>
    <lineage>
        <taxon>Bacteria</taxon>
        <taxon>Pseudomonadati</taxon>
        <taxon>Pseudomonadota</taxon>
        <taxon>Alphaproteobacteria</taxon>
        <taxon>PS1 clade</taxon>
        <taxon>Candidatus Micropelagius</taxon>
    </lineage>
</organism>
<dbReference type="NCBIfam" id="TIGR00528">
    <property type="entry name" value="gcvT"/>
    <property type="match status" value="1"/>
</dbReference>
<evidence type="ECO:0000256" key="8">
    <source>
        <dbReference type="SAM" id="MobiDB-lite"/>
    </source>
</evidence>
<dbReference type="InterPro" id="IPR029043">
    <property type="entry name" value="GcvT/YgfZ_C"/>
</dbReference>
<evidence type="ECO:0000313" key="12">
    <source>
        <dbReference type="Proteomes" id="UP000016762"/>
    </source>
</evidence>
<dbReference type="Gene3D" id="2.40.30.110">
    <property type="entry name" value="Aminomethyltransferase beta-barrel domains"/>
    <property type="match status" value="1"/>
</dbReference>
<comment type="catalytic activity">
    <reaction evidence="6">
        <text>N(6)-[(R)-S(8)-aminomethyldihydrolipoyl]-L-lysyl-[protein] + (6S)-5,6,7,8-tetrahydrofolate = N(6)-[(R)-dihydrolipoyl]-L-lysyl-[protein] + (6R)-5,10-methylene-5,6,7,8-tetrahydrofolate + NH4(+)</text>
        <dbReference type="Rhea" id="RHEA:16945"/>
        <dbReference type="Rhea" id="RHEA-COMP:10475"/>
        <dbReference type="Rhea" id="RHEA-COMP:10492"/>
        <dbReference type="ChEBI" id="CHEBI:15636"/>
        <dbReference type="ChEBI" id="CHEBI:28938"/>
        <dbReference type="ChEBI" id="CHEBI:57453"/>
        <dbReference type="ChEBI" id="CHEBI:83100"/>
        <dbReference type="ChEBI" id="CHEBI:83143"/>
        <dbReference type="EC" id="2.1.2.10"/>
    </reaction>
</comment>
<dbReference type="NCBIfam" id="NF010093">
    <property type="entry name" value="PRK13579.1"/>
    <property type="match status" value="1"/>
</dbReference>
<dbReference type="PIRSF" id="PIRSF006487">
    <property type="entry name" value="GcvT"/>
    <property type="match status" value="1"/>
</dbReference>
<dbReference type="GO" id="GO:0008483">
    <property type="term" value="F:transaminase activity"/>
    <property type="evidence" value="ECO:0007669"/>
    <property type="project" value="UniProtKB-KW"/>
</dbReference>
<dbReference type="GO" id="GO:0005840">
    <property type="term" value="C:ribosome"/>
    <property type="evidence" value="ECO:0007669"/>
    <property type="project" value="UniProtKB-KW"/>
</dbReference>
<dbReference type="PANTHER" id="PTHR43757:SF2">
    <property type="entry name" value="AMINOMETHYLTRANSFERASE, MITOCHONDRIAL"/>
    <property type="match status" value="1"/>
</dbReference>
<dbReference type="GO" id="GO:0004047">
    <property type="term" value="F:aminomethyltransferase activity"/>
    <property type="evidence" value="ECO:0007669"/>
    <property type="project" value="UniProtKB-EC"/>
</dbReference>
<dbReference type="InterPro" id="IPR013977">
    <property type="entry name" value="GcvT_C"/>
</dbReference>
<evidence type="ECO:0000259" key="9">
    <source>
        <dbReference type="Pfam" id="PF01571"/>
    </source>
</evidence>